<dbReference type="PANTHER" id="PTHR42756:SF1">
    <property type="entry name" value="TRANSCRIPTIONAL REPRESSOR OF EMRAB OPERON"/>
    <property type="match status" value="1"/>
</dbReference>
<name>A0ABT2SM33_9FIRM</name>
<feature type="domain" description="HTH marR-type" evidence="4">
    <location>
        <begin position="1"/>
        <end position="135"/>
    </location>
</feature>
<evidence type="ECO:0000256" key="3">
    <source>
        <dbReference type="ARBA" id="ARBA00023163"/>
    </source>
</evidence>
<protein>
    <submittedName>
        <fullName evidence="5">MarR family winged helix-turn-helix transcriptional regulator</fullName>
    </submittedName>
</protein>
<dbReference type="InterPro" id="IPR023187">
    <property type="entry name" value="Tscrpt_reg_MarR-type_CS"/>
</dbReference>
<dbReference type="RefSeq" id="WP_262654665.1">
    <property type="nucleotide sequence ID" value="NZ_JAOQKE010000008.1"/>
</dbReference>
<dbReference type="InterPro" id="IPR000835">
    <property type="entry name" value="HTH_MarR-typ"/>
</dbReference>
<dbReference type="InterPro" id="IPR036390">
    <property type="entry name" value="WH_DNA-bd_sf"/>
</dbReference>
<evidence type="ECO:0000256" key="1">
    <source>
        <dbReference type="ARBA" id="ARBA00023015"/>
    </source>
</evidence>
<evidence type="ECO:0000259" key="4">
    <source>
        <dbReference type="PROSITE" id="PS50995"/>
    </source>
</evidence>
<dbReference type="PANTHER" id="PTHR42756">
    <property type="entry name" value="TRANSCRIPTIONAL REGULATOR, MARR"/>
    <property type="match status" value="1"/>
</dbReference>
<proteinExistence type="predicted"/>
<keyword evidence="3" id="KW-0804">Transcription</keyword>
<evidence type="ECO:0000313" key="5">
    <source>
        <dbReference type="EMBL" id="MCU6725360.1"/>
    </source>
</evidence>
<accession>A0ABT2SM33</accession>
<dbReference type="PROSITE" id="PS50995">
    <property type="entry name" value="HTH_MARR_2"/>
    <property type="match status" value="1"/>
</dbReference>
<keyword evidence="2" id="KW-0238">DNA-binding</keyword>
<organism evidence="5 6">
    <name type="scientific">Muricoprocola aceti</name>
    <dbReference type="NCBI Taxonomy" id="2981772"/>
    <lineage>
        <taxon>Bacteria</taxon>
        <taxon>Bacillati</taxon>
        <taxon>Bacillota</taxon>
        <taxon>Clostridia</taxon>
        <taxon>Lachnospirales</taxon>
        <taxon>Lachnospiraceae</taxon>
        <taxon>Muricoprocola</taxon>
    </lineage>
</organism>
<evidence type="ECO:0000256" key="2">
    <source>
        <dbReference type="ARBA" id="ARBA00023125"/>
    </source>
</evidence>
<comment type="caution">
    <text evidence="5">The sequence shown here is derived from an EMBL/GenBank/DDBJ whole genome shotgun (WGS) entry which is preliminary data.</text>
</comment>
<gene>
    <name evidence="5" type="ORF">OCV47_08360</name>
</gene>
<keyword evidence="1" id="KW-0805">Transcription regulation</keyword>
<dbReference type="SUPFAM" id="SSF46785">
    <property type="entry name" value="Winged helix' DNA-binding domain"/>
    <property type="match status" value="1"/>
</dbReference>
<dbReference type="PROSITE" id="PS01117">
    <property type="entry name" value="HTH_MARR_1"/>
    <property type="match status" value="1"/>
</dbReference>
<evidence type="ECO:0000313" key="6">
    <source>
        <dbReference type="Proteomes" id="UP001652338"/>
    </source>
</evidence>
<dbReference type="EMBL" id="JAOQKE010000008">
    <property type="protein sequence ID" value="MCU6725360.1"/>
    <property type="molecule type" value="Genomic_DNA"/>
</dbReference>
<reference evidence="5 6" key="1">
    <citation type="journal article" date="2021" name="ISME Commun">
        <title>Automated analysis of genomic sequences facilitates high-throughput and comprehensive description of bacteria.</title>
        <authorList>
            <person name="Hitch T.C.A."/>
        </authorList>
    </citation>
    <scope>NUCLEOTIDE SEQUENCE [LARGE SCALE GENOMIC DNA]</scope>
    <source>
        <strain evidence="5 6">Sanger_29</strain>
    </source>
</reference>
<dbReference type="Pfam" id="PF13463">
    <property type="entry name" value="HTH_27"/>
    <property type="match status" value="1"/>
</dbReference>
<dbReference type="Proteomes" id="UP001652338">
    <property type="component" value="Unassembled WGS sequence"/>
</dbReference>
<dbReference type="SMART" id="SM00347">
    <property type="entry name" value="HTH_MARR"/>
    <property type="match status" value="1"/>
</dbReference>
<dbReference type="Gene3D" id="1.10.10.10">
    <property type="entry name" value="Winged helix-like DNA-binding domain superfamily/Winged helix DNA-binding domain"/>
    <property type="match status" value="1"/>
</dbReference>
<sequence length="150" mass="17747">MPGKSVFWNMHFKELFQLVYAQYGEIHHLTETEIQILLFLRDDSVYNTARDICKMRGIAKSNVSNGIRMLERKGYVSIRIDEENRKIHRLSLTEKSRPIAAELWQIYEDCQMRILDGITKEEVKAVYGFFEKCDVNVVKEIDRLKSEETR</sequence>
<keyword evidence="6" id="KW-1185">Reference proteome</keyword>
<dbReference type="InterPro" id="IPR036388">
    <property type="entry name" value="WH-like_DNA-bd_sf"/>
</dbReference>